<feature type="transmembrane region" description="Helical" evidence="12">
    <location>
        <begin position="774"/>
        <end position="793"/>
    </location>
</feature>
<feature type="region of interest" description="Disordered" evidence="11">
    <location>
        <begin position="1083"/>
        <end position="1117"/>
    </location>
</feature>
<dbReference type="InterPro" id="IPR003148">
    <property type="entry name" value="RCK_N"/>
</dbReference>
<dbReference type="GO" id="GO:0015386">
    <property type="term" value="F:potassium:proton antiporter activity"/>
    <property type="evidence" value="ECO:0007669"/>
    <property type="project" value="TreeGrafter"/>
</dbReference>
<accession>A0A7S3UFU3</accession>
<sequence length="1117" mass="118133">MATKTWRTAAKAVHWQDRKVASKQAASKKAAGRIEWFPAKTEWVAARPGMVHRTWRLARCGATPEDGDDRGQDDKQTPEMRGPSQGDDATPEYLVESMVAAMRKKAKATLVREEMEALAQEAVEELDAMKNKLQDAEAQAADAMQEAEVAVAEEVELVKKISGLQDQINKLSGKKPSKAEKEAGKEEAPAEVPIESAVEEILQPTNREEERADEDNATLVSLKSQLAELERSLEDVKAKSEDLERHAEEVAQLSVEAKSKVQDAENTVTARMSAVETAIQEEMVATKEVDEVEAAVAAAQAAEKKLKVLSTDDSTMIDIQSTLAEEEALEAALEAFVEAEIKEERLAEKKEDEAETSQAKAPLKEEKAKESGEKEPAEAEVSGKEGAAKIEAPQAKRSSKFLSASYFSSGILPDKWLPTVYSALRKKRAKAIGAFALLTFAVAGSSFFFKKANIAPIPSIAAAAEKSGLTAAYKYMRRIPSEVNHMMEDIPSAEHSLEEEGGLLDVLWLLATSVVIVPVVSKLPGGSPVLGFLLGGALIGPHSLAIINNVEAVRYLAEFGVVFLLFNIGLELSLERLQSMGKFVFGLGSAQVVLSTALSAAAVMAISKLSAPGAIIVGGGLAMSSTAVALQVLQDRGESGSRHGRATFSILLFQDLAVVAFLMMVPLLAPSGTQGGILVILKALGVAAVKAVLCMTAITAGGRLLCRPIYRRIASLKNAEIFAALTLLAVLGTSVITQQAGLSMALGAFLAGLLLAETEFALQVESDIAPYRGLLLGLFFMTVGMEISPALLVARWKVILMGLVGLIAGKVAIMAVVGPLFGLPLLVAVRSGLFVAPGGEFAFVLLGEAVKQSVVPAALVNELFLVVGLSMAVTPWIAASGQWLSSLNKGDVSNLQPTEGENADLSGHVIIAGFGRVGQMIAQLLSERLIPFVAVDVNADRVSSGRQLDLPVYFGDAGSPAVLHSIGAGRAKCAVITLDTPGANYRVVWSMNKNFPKVKTYVRARDVEHGLNLEKAGATAVVPETLEPSLQLAAAVLSQMDLPDEEVVTAIDSFRRAHVRELSELAEGGGFSLGYGMPSIKADAPAKLPGAPADGSATGDQSDGGGSSDVQVSSAPA</sequence>
<dbReference type="EMBL" id="HBIS01005465">
    <property type="protein sequence ID" value="CAE0611096.1"/>
    <property type="molecule type" value="Transcribed_RNA"/>
</dbReference>
<evidence type="ECO:0000256" key="5">
    <source>
        <dbReference type="ARBA" id="ARBA00022692"/>
    </source>
</evidence>
<keyword evidence="7 12" id="KW-1133">Transmembrane helix</keyword>
<evidence type="ECO:0000256" key="7">
    <source>
        <dbReference type="ARBA" id="ARBA00022989"/>
    </source>
</evidence>
<dbReference type="GO" id="GO:0009507">
    <property type="term" value="C:chloroplast"/>
    <property type="evidence" value="ECO:0007669"/>
    <property type="project" value="TreeGrafter"/>
</dbReference>
<evidence type="ECO:0000256" key="10">
    <source>
        <dbReference type="SAM" id="Coils"/>
    </source>
</evidence>
<keyword evidence="6" id="KW-0630">Potassium</keyword>
<feature type="compositionally biased region" description="Basic and acidic residues" evidence="11">
    <location>
        <begin position="362"/>
        <end position="388"/>
    </location>
</feature>
<feature type="transmembrane region" description="Helical" evidence="12">
    <location>
        <begin position="858"/>
        <end position="878"/>
    </location>
</feature>
<dbReference type="InterPro" id="IPR036291">
    <property type="entry name" value="NAD(P)-bd_dom_sf"/>
</dbReference>
<feature type="region of interest" description="Disordered" evidence="11">
    <location>
        <begin position="347"/>
        <end position="391"/>
    </location>
</feature>
<evidence type="ECO:0000259" key="13">
    <source>
        <dbReference type="PROSITE" id="PS51201"/>
    </source>
</evidence>
<keyword evidence="9 12" id="KW-0472">Membrane</keyword>
<feature type="compositionally biased region" description="Basic and acidic residues" evidence="11">
    <location>
        <begin position="177"/>
        <end position="188"/>
    </location>
</feature>
<feature type="coiled-coil region" evidence="10">
    <location>
        <begin position="212"/>
        <end position="267"/>
    </location>
</feature>
<feature type="transmembrane region" description="Helical" evidence="12">
    <location>
        <begin position="675"/>
        <end position="700"/>
    </location>
</feature>
<dbReference type="FunFam" id="3.40.50.720:FF:000036">
    <property type="entry name" value="Glutathione-regulated potassium-efflux system protein KefB"/>
    <property type="match status" value="1"/>
</dbReference>
<dbReference type="AlphaFoldDB" id="A0A7S3UFU3"/>
<keyword evidence="5 12" id="KW-0812">Transmembrane</keyword>
<keyword evidence="8" id="KW-0406">Ion transport</keyword>
<evidence type="ECO:0000256" key="6">
    <source>
        <dbReference type="ARBA" id="ARBA00022958"/>
    </source>
</evidence>
<reference evidence="14" key="1">
    <citation type="submission" date="2021-01" db="EMBL/GenBank/DDBJ databases">
        <authorList>
            <person name="Corre E."/>
            <person name="Pelletier E."/>
            <person name="Niang G."/>
            <person name="Scheremetjew M."/>
            <person name="Finn R."/>
            <person name="Kale V."/>
            <person name="Holt S."/>
            <person name="Cochrane G."/>
            <person name="Meng A."/>
            <person name="Brown T."/>
            <person name="Cohen L."/>
        </authorList>
    </citation>
    <scope>NUCLEOTIDE SEQUENCE</scope>
    <source>
        <strain evidence="14">CCMP1897</strain>
    </source>
</reference>
<evidence type="ECO:0000256" key="11">
    <source>
        <dbReference type="SAM" id="MobiDB-lite"/>
    </source>
</evidence>
<comment type="subcellular location">
    <subcellularLocation>
        <location evidence="1">Endomembrane system</location>
        <topology evidence="1">Multi-pass membrane protein</topology>
    </subcellularLocation>
</comment>
<evidence type="ECO:0000256" key="4">
    <source>
        <dbReference type="ARBA" id="ARBA00022538"/>
    </source>
</evidence>
<dbReference type="Gene3D" id="1.20.1530.20">
    <property type="match status" value="1"/>
</dbReference>
<feature type="transmembrane region" description="Helical" evidence="12">
    <location>
        <begin position="827"/>
        <end position="846"/>
    </location>
</feature>
<dbReference type="PANTHER" id="PTHR46157:SF2">
    <property type="entry name" value="K(+) EFFLUX ANTIPORTER 1, CHLOROPLASTIC-RELATED"/>
    <property type="match status" value="1"/>
</dbReference>
<proteinExistence type="predicted"/>
<feature type="transmembrane region" description="Helical" evidence="12">
    <location>
        <begin position="721"/>
        <end position="754"/>
    </location>
</feature>
<dbReference type="InterPro" id="IPR038770">
    <property type="entry name" value="Na+/solute_symporter_sf"/>
</dbReference>
<keyword evidence="10" id="KW-0175">Coiled coil</keyword>
<dbReference type="GO" id="GO:0012505">
    <property type="term" value="C:endomembrane system"/>
    <property type="evidence" value="ECO:0007669"/>
    <property type="project" value="UniProtKB-SubCell"/>
</dbReference>
<evidence type="ECO:0000256" key="12">
    <source>
        <dbReference type="SAM" id="Phobius"/>
    </source>
</evidence>
<name>A0A7S3UFU3_9CHLO</name>
<dbReference type="PROSITE" id="PS51201">
    <property type="entry name" value="RCK_N"/>
    <property type="match status" value="1"/>
</dbReference>
<feature type="compositionally biased region" description="Low complexity" evidence="11">
    <location>
        <begin position="1108"/>
        <end position="1117"/>
    </location>
</feature>
<gene>
    <name evidence="14" type="ORF">PSAL00342_LOCUS4931</name>
</gene>
<feature type="transmembrane region" description="Helical" evidence="12">
    <location>
        <begin position="584"/>
        <end position="607"/>
    </location>
</feature>
<dbReference type="Pfam" id="PF00999">
    <property type="entry name" value="Na_H_Exchanger"/>
    <property type="match status" value="1"/>
</dbReference>
<dbReference type="PANTHER" id="PTHR46157">
    <property type="entry name" value="K(+) EFFLUX ANTIPORTER 3, CHLOROPLASTIC"/>
    <property type="match status" value="1"/>
</dbReference>
<feature type="transmembrane region" description="Helical" evidence="12">
    <location>
        <begin position="431"/>
        <end position="449"/>
    </location>
</feature>
<evidence type="ECO:0000313" key="14">
    <source>
        <dbReference type="EMBL" id="CAE0611096.1"/>
    </source>
</evidence>
<feature type="region of interest" description="Disordered" evidence="11">
    <location>
        <begin position="172"/>
        <end position="197"/>
    </location>
</feature>
<keyword evidence="4" id="KW-0633">Potassium transport</keyword>
<dbReference type="FunFam" id="1.20.1530.20:FF:000007">
    <property type="entry name" value="K(+) efflux antiporter 2 chloroplastic"/>
    <property type="match status" value="1"/>
</dbReference>
<feature type="compositionally biased region" description="Basic and acidic residues" evidence="11">
    <location>
        <begin position="69"/>
        <end position="78"/>
    </location>
</feature>
<organism evidence="14">
    <name type="scientific">Picocystis salinarum</name>
    <dbReference type="NCBI Taxonomy" id="88271"/>
    <lineage>
        <taxon>Eukaryota</taxon>
        <taxon>Viridiplantae</taxon>
        <taxon>Chlorophyta</taxon>
        <taxon>Picocystophyceae</taxon>
        <taxon>Picocystales</taxon>
        <taxon>Picocystaceae</taxon>
        <taxon>Picocystis</taxon>
    </lineage>
</organism>
<evidence type="ECO:0000256" key="2">
    <source>
        <dbReference type="ARBA" id="ARBA00022448"/>
    </source>
</evidence>
<protein>
    <recommendedName>
        <fullName evidence="13">RCK N-terminal domain-containing protein</fullName>
    </recommendedName>
</protein>
<dbReference type="SUPFAM" id="SSF51735">
    <property type="entry name" value="NAD(P)-binding Rossmann-fold domains"/>
    <property type="match status" value="1"/>
</dbReference>
<feature type="region of interest" description="Disordered" evidence="11">
    <location>
        <begin position="59"/>
        <end position="91"/>
    </location>
</feature>
<dbReference type="InterPro" id="IPR006153">
    <property type="entry name" value="Cation/H_exchanger_TM"/>
</dbReference>
<dbReference type="GO" id="GO:0016020">
    <property type="term" value="C:membrane"/>
    <property type="evidence" value="ECO:0007669"/>
    <property type="project" value="InterPro"/>
</dbReference>
<dbReference type="Gene3D" id="3.40.50.720">
    <property type="entry name" value="NAD(P)-binding Rossmann-like Domain"/>
    <property type="match status" value="1"/>
</dbReference>
<feature type="transmembrane region" description="Helical" evidence="12">
    <location>
        <begin position="646"/>
        <end position="669"/>
    </location>
</feature>
<evidence type="ECO:0000256" key="1">
    <source>
        <dbReference type="ARBA" id="ARBA00004127"/>
    </source>
</evidence>
<evidence type="ECO:0000256" key="8">
    <source>
        <dbReference type="ARBA" id="ARBA00023065"/>
    </source>
</evidence>
<evidence type="ECO:0000256" key="9">
    <source>
        <dbReference type="ARBA" id="ARBA00023136"/>
    </source>
</evidence>
<keyword evidence="2" id="KW-0813">Transport</keyword>
<dbReference type="Pfam" id="PF02254">
    <property type="entry name" value="TrkA_N"/>
    <property type="match status" value="1"/>
</dbReference>
<evidence type="ECO:0000256" key="3">
    <source>
        <dbReference type="ARBA" id="ARBA00022449"/>
    </source>
</evidence>
<feature type="coiled-coil region" evidence="10">
    <location>
        <begin position="105"/>
        <end position="153"/>
    </location>
</feature>
<feature type="transmembrane region" description="Helical" evidence="12">
    <location>
        <begin position="613"/>
        <end position="634"/>
    </location>
</feature>
<keyword evidence="3" id="KW-0050">Antiport</keyword>
<feature type="domain" description="RCK N-terminal" evidence="13">
    <location>
        <begin position="906"/>
        <end position="1023"/>
    </location>
</feature>
<feature type="transmembrane region" description="Helical" evidence="12">
    <location>
        <begin position="800"/>
        <end position="821"/>
    </location>
</feature>